<dbReference type="InterPro" id="IPR025235">
    <property type="entry name" value="DUF4178"/>
</dbReference>
<dbReference type="Proteomes" id="UP000274271">
    <property type="component" value="Unassembled WGS sequence"/>
</dbReference>
<feature type="transmembrane region" description="Helical" evidence="1">
    <location>
        <begin position="384"/>
        <end position="405"/>
    </location>
</feature>
<keyword evidence="1" id="KW-0472">Membrane</keyword>
<name>A0A3P1CVX4_9BACT</name>
<dbReference type="AlphaFoldDB" id="A0A3P1CVX4"/>
<dbReference type="RefSeq" id="WP_124904284.1">
    <property type="nucleotide sequence ID" value="NZ_RQJP01000001.1"/>
</dbReference>
<keyword evidence="4" id="KW-1185">Reference proteome</keyword>
<keyword evidence="1" id="KW-1133">Transmembrane helix</keyword>
<evidence type="ECO:0000256" key="1">
    <source>
        <dbReference type="SAM" id="Phobius"/>
    </source>
</evidence>
<comment type="caution">
    <text evidence="3">The sequence shown here is derived from an EMBL/GenBank/DDBJ whole genome shotgun (WGS) entry which is preliminary data.</text>
</comment>
<accession>A0A3P1CVX4</accession>
<feature type="transmembrane region" description="Helical" evidence="1">
    <location>
        <begin position="234"/>
        <end position="255"/>
    </location>
</feature>
<keyword evidence="1" id="KW-0812">Transmembrane</keyword>
<dbReference type="OrthoDB" id="713199at2"/>
<dbReference type="Pfam" id="PF13785">
    <property type="entry name" value="DUF4178"/>
    <property type="match status" value="1"/>
</dbReference>
<protein>
    <submittedName>
        <fullName evidence="3">DUF4178 domain-containing protein</fullName>
    </submittedName>
</protein>
<reference evidence="3 4" key="1">
    <citation type="submission" date="2018-11" db="EMBL/GenBank/DDBJ databases">
        <authorList>
            <person name="Zhou Z."/>
            <person name="Wang G."/>
        </authorList>
    </citation>
    <scope>NUCLEOTIDE SEQUENCE [LARGE SCALE GENOMIC DNA]</scope>
    <source>
        <strain evidence="3 4">KCTC42998</strain>
    </source>
</reference>
<evidence type="ECO:0000313" key="3">
    <source>
        <dbReference type="EMBL" id="RRB17557.1"/>
    </source>
</evidence>
<proteinExistence type="predicted"/>
<evidence type="ECO:0000313" key="4">
    <source>
        <dbReference type="Proteomes" id="UP000274271"/>
    </source>
</evidence>
<feature type="domain" description="DUF4178" evidence="2">
    <location>
        <begin position="66"/>
        <end position="196"/>
    </location>
</feature>
<dbReference type="EMBL" id="RQJP01000001">
    <property type="protein sequence ID" value="RRB17557.1"/>
    <property type="molecule type" value="Genomic_DNA"/>
</dbReference>
<gene>
    <name evidence="3" type="ORF">EHT87_04535</name>
</gene>
<evidence type="ECO:0000259" key="2">
    <source>
        <dbReference type="Pfam" id="PF13785"/>
    </source>
</evidence>
<sequence length="422" mass="48085">MPTDPPVPETSFNCPHCQAPIPAYDLAESSYFCCGQCYTYFQYGDTGPPRIITAFPALPTPPALPLGAEGYLDGKWVRVTGILQKREVQYEDTWLEYVLMTKENGHQMLSEYNGHWMLIRPEDGDFKEAERSKIRDNEREYALYNRYNCLTLNAIGEFYWDILDDTKLTISEYIHPPYMLSREATSQKTEYYKAVYKTPNEIAAGFGLEAAALPHVIGVGALQPNPATEKLPPAVWLATRLALLVVVIQVFFYFLKPHQTLFTHTYTWNSDSTKQSYSQPLVSPEFAVDGPAALAIRLRVNVDNNWVELPVSLINGESGQTYEFTRIVEYYHGIDGGESWVEGAQEDEAILARIPSGRYHLNFYPSSEGKNLLNFEVKVVQNPVLYSNLFLVLALIALYPLILFFQKNAFEQKRWEQSDYTA</sequence>
<organism evidence="3 4">
    <name type="scientific">Larkinella knui</name>
    <dbReference type="NCBI Taxonomy" id="2025310"/>
    <lineage>
        <taxon>Bacteria</taxon>
        <taxon>Pseudomonadati</taxon>
        <taxon>Bacteroidota</taxon>
        <taxon>Cytophagia</taxon>
        <taxon>Cytophagales</taxon>
        <taxon>Spirosomataceae</taxon>
        <taxon>Larkinella</taxon>
    </lineage>
</organism>